<dbReference type="Pfam" id="PF01614">
    <property type="entry name" value="IclR_C"/>
    <property type="match status" value="1"/>
</dbReference>
<dbReference type="InterPro" id="IPR005471">
    <property type="entry name" value="Tscrpt_reg_IclR_N"/>
</dbReference>
<gene>
    <name evidence="6" type="ORF">ACFYXI_19370</name>
</gene>
<evidence type="ECO:0000259" key="4">
    <source>
        <dbReference type="PROSITE" id="PS51077"/>
    </source>
</evidence>
<name>A0ABW6SUB0_9ACTN</name>
<dbReference type="InterPro" id="IPR036390">
    <property type="entry name" value="WH_DNA-bd_sf"/>
</dbReference>
<reference evidence="6 7" key="1">
    <citation type="submission" date="2024-10" db="EMBL/GenBank/DDBJ databases">
        <title>The Natural Products Discovery Center: Release of the First 8490 Sequenced Strains for Exploring Actinobacteria Biosynthetic Diversity.</title>
        <authorList>
            <person name="Kalkreuter E."/>
            <person name="Kautsar S.A."/>
            <person name="Yang D."/>
            <person name="Bader C.D."/>
            <person name="Teijaro C.N."/>
            <person name="Fluegel L."/>
            <person name="Davis C.M."/>
            <person name="Simpson J.R."/>
            <person name="Lauterbach L."/>
            <person name="Steele A.D."/>
            <person name="Gui C."/>
            <person name="Meng S."/>
            <person name="Li G."/>
            <person name="Viehrig K."/>
            <person name="Ye F."/>
            <person name="Su P."/>
            <person name="Kiefer A.F."/>
            <person name="Nichols A."/>
            <person name="Cepeda A.J."/>
            <person name="Yan W."/>
            <person name="Fan B."/>
            <person name="Jiang Y."/>
            <person name="Adhikari A."/>
            <person name="Zheng C.-J."/>
            <person name="Schuster L."/>
            <person name="Cowan T.M."/>
            <person name="Smanski M.J."/>
            <person name="Chevrette M.G."/>
            <person name="De Carvalho L.P.S."/>
            <person name="Shen B."/>
        </authorList>
    </citation>
    <scope>NUCLEOTIDE SEQUENCE [LARGE SCALE GENOMIC DNA]</scope>
    <source>
        <strain evidence="6 7">NPDC002173</strain>
    </source>
</reference>
<dbReference type="Gene3D" id="1.10.10.10">
    <property type="entry name" value="Winged helix-like DNA-binding domain superfamily/Winged helix DNA-binding domain"/>
    <property type="match status" value="1"/>
</dbReference>
<dbReference type="Pfam" id="PF09339">
    <property type="entry name" value="HTH_IclR"/>
    <property type="match status" value="1"/>
</dbReference>
<dbReference type="SUPFAM" id="SSF55781">
    <property type="entry name" value="GAF domain-like"/>
    <property type="match status" value="1"/>
</dbReference>
<evidence type="ECO:0000259" key="5">
    <source>
        <dbReference type="PROSITE" id="PS51078"/>
    </source>
</evidence>
<organism evidence="6 7">
    <name type="scientific">Microtetraspora malaysiensis</name>
    <dbReference type="NCBI Taxonomy" id="161358"/>
    <lineage>
        <taxon>Bacteria</taxon>
        <taxon>Bacillati</taxon>
        <taxon>Actinomycetota</taxon>
        <taxon>Actinomycetes</taxon>
        <taxon>Streptosporangiales</taxon>
        <taxon>Streptosporangiaceae</taxon>
        <taxon>Microtetraspora</taxon>
    </lineage>
</organism>
<keyword evidence="1" id="KW-0805">Transcription regulation</keyword>
<evidence type="ECO:0000313" key="7">
    <source>
        <dbReference type="Proteomes" id="UP001602013"/>
    </source>
</evidence>
<accession>A0ABW6SUB0</accession>
<sequence>MILGADSRLEEDVVEGPVKPASLQGVDRVLTVLEAFVGQAEWRVSDLAKHLGMHKAVTHRIVRSLEARQFLEQAEARGSYSLGPAAVALGRAAGRRAPRTAARRHLIRLAEQTGEVVLFYTLRGHRYVCVERLDINAETAVTVEIGDTIGLNAGAGKTLLAFQDERFVQEVLAAPQPRYTDRTPTDPAVIHDMLDRIRAEGVWISEGEITPHTVGVSAPVWDTEGSVRYCVCVTVLERAVDERRLASLSAAVQDTATAVSQSLGYREGGIEGEQRTT</sequence>
<dbReference type="PROSITE" id="PS51077">
    <property type="entry name" value="HTH_ICLR"/>
    <property type="match status" value="1"/>
</dbReference>
<dbReference type="InterPro" id="IPR014757">
    <property type="entry name" value="Tscrpt_reg_IclR_C"/>
</dbReference>
<dbReference type="InterPro" id="IPR029016">
    <property type="entry name" value="GAF-like_dom_sf"/>
</dbReference>
<evidence type="ECO:0000256" key="3">
    <source>
        <dbReference type="ARBA" id="ARBA00023163"/>
    </source>
</evidence>
<dbReference type="SMART" id="SM00346">
    <property type="entry name" value="HTH_ICLR"/>
    <property type="match status" value="1"/>
</dbReference>
<dbReference type="EMBL" id="JBIASD010000012">
    <property type="protein sequence ID" value="MFF3667757.1"/>
    <property type="molecule type" value="Genomic_DNA"/>
</dbReference>
<dbReference type="InterPro" id="IPR050707">
    <property type="entry name" value="HTH_MetabolicPath_Reg"/>
</dbReference>
<protein>
    <submittedName>
        <fullName evidence="6">IclR family transcriptional regulator</fullName>
    </submittedName>
</protein>
<dbReference type="PROSITE" id="PS51078">
    <property type="entry name" value="ICLR_ED"/>
    <property type="match status" value="1"/>
</dbReference>
<keyword evidence="7" id="KW-1185">Reference proteome</keyword>
<feature type="domain" description="IclR-ED" evidence="5">
    <location>
        <begin position="85"/>
        <end position="265"/>
    </location>
</feature>
<evidence type="ECO:0000256" key="1">
    <source>
        <dbReference type="ARBA" id="ARBA00023015"/>
    </source>
</evidence>
<dbReference type="Proteomes" id="UP001602013">
    <property type="component" value="Unassembled WGS sequence"/>
</dbReference>
<dbReference type="PANTHER" id="PTHR30136:SF24">
    <property type="entry name" value="HTH-TYPE TRANSCRIPTIONAL REPRESSOR ALLR"/>
    <property type="match status" value="1"/>
</dbReference>
<evidence type="ECO:0000256" key="2">
    <source>
        <dbReference type="ARBA" id="ARBA00023125"/>
    </source>
</evidence>
<feature type="domain" description="HTH iclR-type" evidence="4">
    <location>
        <begin position="23"/>
        <end position="84"/>
    </location>
</feature>
<dbReference type="InterPro" id="IPR036388">
    <property type="entry name" value="WH-like_DNA-bd_sf"/>
</dbReference>
<dbReference type="SUPFAM" id="SSF46785">
    <property type="entry name" value="Winged helix' DNA-binding domain"/>
    <property type="match status" value="1"/>
</dbReference>
<dbReference type="RefSeq" id="WP_387412903.1">
    <property type="nucleotide sequence ID" value="NZ_JBIASD010000012.1"/>
</dbReference>
<dbReference type="PANTHER" id="PTHR30136">
    <property type="entry name" value="HELIX-TURN-HELIX TRANSCRIPTIONAL REGULATOR, ICLR FAMILY"/>
    <property type="match status" value="1"/>
</dbReference>
<keyword evidence="3" id="KW-0804">Transcription</keyword>
<proteinExistence type="predicted"/>
<evidence type="ECO:0000313" key="6">
    <source>
        <dbReference type="EMBL" id="MFF3667757.1"/>
    </source>
</evidence>
<keyword evidence="2" id="KW-0238">DNA-binding</keyword>
<dbReference type="Gene3D" id="3.30.450.40">
    <property type="match status" value="1"/>
</dbReference>
<comment type="caution">
    <text evidence="6">The sequence shown here is derived from an EMBL/GenBank/DDBJ whole genome shotgun (WGS) entry which is preliminary data.</text>
</comment>